<organism evidence="1">
    <name type="scientific">Candidatus Heimdallarchaeum endolithica</name>
    <dbReference type="NCBI Taxonomy" id="2876572"/>
    <lineage>
        <taxon>Archaea</taxon>
        <taxon>Promethearchaeati</taxon>
        <taxon>Candidatus Heimdallarchaeota</taxon>
        <taxon>Candidatus Heimdallarchaeia (ex Rinke et al. 2021) (nom. nud.)</taxon>
        <taxon>Candidatus Heimdallarchaeales</taxon>
        <taxon>Candidatus Heimdallarchaeaceae</taxon>
        <taxon>Candidatus Heimdallarchaeum</taxon>
    </lineage>
</organism>
<name>A0A9Y1BSL6_9ARCH</name>
<protein>
    <submittedName>
        <fullName evidence="1">Uncharacterized protein</fullName>
    </submittedName>
</protein>
<evidence type="ECO:0000313" key="1">
    <source>
        <dbReference type="EMBL" id="UJG44207.1"/>
    </source>
</evidence>
<dbReference type="AlphaFoldDB" id="A0A9Y1BSL6"/>
<sequence length="51" mass="6271">MSKFFSFLRKLYNDYRRKTRKCNFDCSNCTGCSIDLNHYDFTIKKKIDEYI</sequence>
<accession>A0A9Y1BSL6</accession>
<gene>
    <name evidence="1" type="ORF">K9W46_03265</name>
</gene>
<reference evidence="1" key="1">
    <citation type="journal article" date="2022" name="Nat. Microbiol.">
        <title>Unique mobile elements and scalable gene flow at the prokaryote-eukaryote boundary revealed by circularized Asgard archaea genomes.</title>
        <authorList>
            <person name="Wu F."/>
            <person name="Speth D.R."/>
            <person name="Philosof A."/>
            <person name="Cremiere A."/>
            <person name="Narayanan A."/>
            <person name="Barco R.A."/>
            <person name="Connon S.A."/>
            <person name="Amend J.P."/>
            <person name="Antoshechkin I.A."/>
            <person name="Orphan V.J."/>
        </authorList>
    </citation>
    <scope>NUCLEOTIDE SEQUENCE</scope>
    <source>
        <strain evidence="1">PR6</strain>
    </source>
</reference>
<dbReference type="Proteomes" id="UP001200513">
    <property type="component" value="Chromosome"/>
</dbReference>
<proteinExistence type="predicted"/>
<dbReference type="EMBL" id="CP084167">
    <property type="protein sequence ID" value="UJG44207.1"/>
    <property type="molecule type" value="Genomic_DNA"/>
</dbReference>